<sequence>QHEGYFGVDLVTLNHSEMTRTTPELASLSPSFRTTPAVGRLVSYVLFKVQQVHIRGGSSVESGFEPVTFRYRSRDLTTSPSPARI</sequence>
<organism evidence="1 2">
    <name type="scientific">Araneus ventricosus</name>
    <name type="common">Orbweaver spider</name>
    <name type="synonym">Epeira ventricosa</name>
    <dbReference type="NCBI Taxonomy" id="182803"/>
    <lineage>
        <taxon>Eukaryota</taxon>
        <taxon>Metazoa</taxon>
        <taxon>Ecdysozoa</taxon>
        <taxon>Arthropoda</taxon>
        <taxon>Chelicerata</taxon>
        <taxon>Arachnida</taxon>
        <taxon>Araneae</taxon>
        <taxon>Araneomorphae</taxon>
        <taxon>Entelegynae</taxon>
        <taxon>Araneoidea</taxon>
        <taxon>Araneidae</taxon>
        <taxon>Araneus</taxon>
    </lineage>
</organism>
<proteinExistence type="predicted"/>
<evidence type="ECO:0000313" key="2">
    <source>
        <dbReference type="Proteomes" id="UP000499080"/>
    </source>
</evidence>
<name>A0A4Y2JS05_ARAVE</name>
<gene>
    <name evidence="1" type="ORF">AVEN_160501_1</name>
</gene>
<dbReference type="EMBL" id="BGPR01111499">
    <property type="protein sequence ID" value="GBM92229.1"/>
    <property type="molecule type" value="Genomic_DNA"/>
</dbReference>
<accession>A0A4Y2JS05</accession>
<dbReference type="AlphaFoldDB" id="A0A4Y2JS05"/>
<dbReference type="Proteomes" id="UP000499080">
    <property type="component" value="Unassembled WGS sequence"/>
</dbReference>
<reference evidence="1 2" key="1">
    <citation type="journal article" date="2019" name="Sci. Rep.">
        <title>Orb-weaving spider Araneus ventricosus genome elucidates the spidroin gene catalogue.</title>
        <authorList>
            <person name="Kono N."/>
            <person name="Nakamura H."/>
            <person name="Ohtoshi R."/>
            <person name="Moran D.A.P."/>
            <person name="Shinohara A."/>
            <person name="Yoshida Y."/>
            <person name="Fujiwara M."/>
            <person name="Mori M."/>
            <person name="Tomita M."/>
            <person name="Arakawa K."/>
        </authorList>
    </citation>
    <scope>NUCLEOTIDE SEQUENCE [LARGE SCALE GENOMIC DNA]</scope>
</reference>
<evidence type="ECO:0000313" key="1">
    <source>
        <dbReference type="EMBL" id="GBM92229.1"/>
    </source>
</evidence>
<keyword evidence="2" id="KW-1185">Reference proteome</keyword>
<protein>
    <submittedName>
        <fullName evidence="1">Uncharacterized protein</fullName>
    </submittedName>
</protein>
<comment type="caution">
    <text evidence="1">The sequence shown here is derived from an EMBL/GenBank/DDBJ whole genome shotgun (WGS) entry which is preliminary data.</text>
</comment>
<feature type="non-terminal residue" evidence="1">
    <location>
        <position position="1"/>
    </location>
</feature>